<dbReference type="EMBL" id="AVOT02031681">
    <property type="protein sequence ID" value="MBW0525273.1"/>
    <property type="molecule type" value="Genomic_DNA"/>
</dbReference>
<feature type="compositionally biased region" description="Basic and acidic residues" evidence="1">
    <location>
        <begin position="69"/>
        <end position="81"/>
    </location>
</feature>
<gene>
    <name evidence="2" type="ORF">O181_064988</name>
</gene>
<reference evidence="2" key="1">
    <citation type="submission" date="2021-03" db="EMBL/GenBank/DDBJ databases">
        <title>Draft genome sequence of rust myrtle Austropuccinia psidii MF-1, a brazilian biotype.</title>
        <authorList>
            <person name="Quecine M.C."/>
            <person name="Pachon D.M.R."/>
            <person name="Bonatelli M.L."/>
            <person name="Correr F.H."/>
            <person name="Franceschini L.M."/>
            <person name="Leite T.F."/>
            <person name="Margarido G.R.A."/>
            <person name="Almeida C.A."/>
            <person name="Ferrarezi J.A."/>
            <person name="Labate C.A."/>
        </authorList>
    </citation>
    <scope>NUCLEOTIDE SEQUENCE</scope>
    <source>
        <strain evidence="2">MF-1</strain>
    </source>
</reference>
<keyword evidence="3" id="KW-1185">Reference proteome</keyword>
<evidence type="ECO:0000256" key="1">
    <source>
        <dbReference type="SAM" id="MobiDB-lite"/>
    </source>
</evidence>
<dbReference type="Proteomes" id="UP000765509">
    <property type="component" value="Unassembled WGS sequence"/>
</dbReference>
<comment type="caution">
    <text evidence="2">The sequence shown here is derived from an EMBL/GenBank/DDBJ whole genome shotgun (WGS) entry which is preliminary data.</text>
</comment>
<feature type="compositionally biased region" description="Polar residues" evidence="1">
    <location>
        <begin position="33"/>
        <end position="49"/>
    </location>
</feature>
<sequence length="143" mass="15808">MTTRRGSQYPIQSDGVGLRSRIDPSKGKRKSKITSGTKSTQGSAISQRQVPEMPIISEPDLELSMSNSNRDKSYSEGSNRHLHEPIQTVLHGVQGQRLENVAPNTPRSDELLAHPQKVPHRGADNGILQWMESTVIQASNQKD</sequence>
<feature type="region of interest" description="Disordered" evidence="1">
    <location>
        <begin position="1"/>
        <end position="81"/>
    </location>
</feature>
<accession>A0A9Q3ENX7</accession>
<protein>
    <submittedName>
        <fullName evidence="2">Uncharacterized protein</fullName>
    </submittedName>
</protein>
<evidence type="ECO:0000313" key="3">
    <source>
        <dbReference type="Proteomes" id="UP000765509"/>
    </source>
</evidence>
<name>A0A9Q3ENX7_9BASI</name>
<dbReference type="AlphaFoldDB" id="A0A9Q3ENX7"/>
<evidence type="ECO:0000313" key="2">
    <source>
        <dbReference type="EMBL" id="MBW0525273.1"/>
    </source>
</evidence>
<feature type="compositionally biased region" description="Polar residues" evidence="1">
    <location>
        <begin position="1"/>
        <end position="11"/>
    </location>
</feature>
<proteinExistence type="predicted"/>
<organism evidence="2 3">
    <name type="scientific">Austropuccinia psidii MF-1</name>
    <dbReference type="NCBI Taxonomy" id="1389203"/>
    <lineage>
        <taxon>Eukaryota</taxon>
        <taxon>Fungi</taxon>
        <taxon>Dikarya</taxon>
        <taxon>Basidiomycota</taxon>
        <taxon>Pucciniomycotina</taxon>
        <taxon>Pucciniomycetes</taxon>
        <taxon>Pucciniales</taxon>
        <taxon>Sphaerophragmiaceae</taxon>
        <taxon>Austropuccinia</taxon>
    </lineage>
</organism>